<proteinExistence type="predicted"/>
<evidence type="ECO:0000256" key="2">
    <source>
        <dbReference type="ARBA" id="ARBA00022692"/>
    </source>
</evidence>
<evidence type="ECO:0000256" key="5">
    <source>
        <dbReference type="SAM" id="MobiDB-lite"/>
    </source>
</evidence>
<dbReference type="GO" id="GO:0016787">
    <property type="term" value="F:hydrolase activity"/>
    <property type="evidence" value="ECO:0007669"/>
    <property type="project" value="InterPro"/>
</dbReference>
<evidence type="ECO:0000313" key="8">
    <source>
        <dbReference type="EMBL" id="KAJ7647171.1"/>
    </source>
</evidence>
<protein>
    <submittedName>
        <fullName evidence="8">Metallo-dependent phosphatase-like protein</fullName>
    </submittedName>
</protein>
<dbReference type="PANTHER" id="PTHR13315:SF4">
    <property type="entry name" value="METALLOPHOSPHOESTERASE, ISOFORM E"/>
    <property type="match status" value="1"/>
</dbReference>
<dbReference type="Pfam" id="PF00149">
    <property type="entry name" value="Metallophos"/>
    <property type="match status" value="1"/>
</dbReference>
<sequence length="503" mass="56376">MTALNNRLAVNGLRLVWTVLAIWKANYVAWYEHVVFLRAVRQCVWPDHPQPVNDASFATHILIVADPQIIDHRSYPGRGATLTYVSQLLVDLNLRKSWRAALALDPDVVVFLGDMMDGGRFSMEDDEYERYYRRFKSIFPLDSKIPQYFIPGNHDTGLGVSTQFSEKAAARYISHFGPLNNRVSIANHSLVFLDAPGLADTEHRQSTPGEPIEFVRSVAKLQDPSPVVLFTHIPLSRPDGANCGPLRERGTIRRGTGFGYQNTLEGPASAFLLQSLNPSIIFSGDDHDYCEYIHAYTSQGKSRQAREVTVKSLSIYFRFFPPQALVPGSATHADSLCLLPDQLGIYLETYIPLLVLSIVLICLSNLRRTCFSRQARRHYDSPSSSNSPSYSPLTGDLRSRNDSRGYRSENDDVAEGLPHPTPSVSRKGSRPSVFADLRSFRASPTGDDWVGIHGSTCRVHFQLFRKPATTKSRGFIAGCLYDIRDTAAFPLTVFLVLSLWMFR</sequence>
<evidence type="ECO:0000259" key="7">
    <source>
        <dbReference type="Pfam" id="PF00149"/>
    </source>
</evidence>
<dbReference type="EMBL" id="JARKIF010000002">
    <property type="protein sequence ID" value="KAJ7647171.1"/>
    <property type="molecule type" value="Genomic_DNA"/>
</dbReference>
<comment type="caution">
    <text evidence="8">The sequence shown here is derived from an EMBL/GenBank/DDBJ whole genome shotgun (WGS) entry which is preliminary data.</text>
</comment>
<dbReference type="AlphaFoldDB" id="A0AAD7CEX9"/>
<organism evidence="8 9">
    <name type="scientific">Roridomyces roridus</name>
    <dbReference type="NCBI Taxonomy" id="1738132"/>
    <lineage>
        <taxon>Eukaryota</taxon>
        <taxon>Fungi</taxon>
        <taxon>Dikarya</taxon>
        <taxon>Basidiomycota</taxon>
        <taxon>Agaricomycotina</taxon>
        <taxon>Agaricomycetes</taxon>
        <taxon>Agaricomycetidae</taxon>
        <taxon>Agaricales</taxon>
        <taxon>Marasmiineae</taxon>
        <taxon>Mycenaceae</taxon>
        <taxon>Roridomyces</taxon>
    </lineage>
</organism>
<keyword evidence="3 6" id="KW-1133">Transmembrane helix</keyword>
<feature type="compositionally biased region" description="Basic and acidic residues" evidence="5">
    <location>
        <begin position="397"/>
        <end position="410"/>
    </location>
</feature>
<keyword evidence="2 6" id="KW-0812">Transmembrane</keyword>
<dbReference type="InterPro" id="IPR033308">
    <property type="entry name" value="PGAP5/Cdc1/Ted1"/>
</dbReference>
<name>A0AAD7CEX9_9AGAR</name>
<keyword evidence="4 6" id="KW-0472">Membrane</keyword>
<evidence type="ECO:0000256" key="3">
    <source>
        <dbReference type="ARBA" id="ARBA00022989"/>
    </source>
</evidence>
<dbReference type="GO" id="GO:0006506">
    <property type="term" value="P:GPI anchor biosynthetic process"/>
    <property type="evidence" value="ECO:0007669"/>
    <property type="project" value="InterPro"/>
</dbReference>
<dbReference type="PANTHER" id="PTHR13315">
    <property type="entry name" value="METALLO PHOSPHOESTERASE RELATED"/>
    <property type="match status" value="1"/>
</dbReference>
<feature type="region of interest" description="Disordered" evidence="5">
    <location>
        <begin position="377"/>
        <end position="430"/>
    </location>
</feature>
<dbReference type="Gene3D" id="3.60.21.10">
    <property type="match status" value="1"/>
</dbReference>
<feature type="transmembrane region" description="Helical" evidence="6">
    <location>
        <begin position="343"/>
        <end position="366"/>
    </location>
</feature>
<comment type="subcellular location">
    <subcellularLocation>
        <location evidence="1">Membrane</location>
        <topology evidence="1">Multi-pass membrane protein</topology>
    </subcellularLocation>
</comment>
<feature type="domain" description="Calcineurin-like phosphoesterase" evidence="7">
    <location>
        <begin position="61"/>
        <end position="289"/>
    </location>
</feature>
<dbReference type="Proteomes" id="UP001221142">
    <property type="component" value="Unassembled WGS sequence"/>
</dbReference>
<evidence type="ECO:0000256" key="1">
    <source>
        <dbReference type="ARBA" id="ARBA00004141"/>
    </source>
</evidence>
<feature type="compositionally biased region" description="Low complexity" evidence="5">
    <location>
        <begin position="381"/>
        <end position="392"/>
    </location>
</feature>
<accession>A0AAD7CEX9</accession>
<keyword evidence="9" id="KW-1185">Reference proteome</keyword>
<dbReference type="SUPFAM" id="SSF56300">
    <property type="entry name" value="Metallo-dependent phosphatases"/>
    <property type="match status" value="1"/>
</dbReference>
<dbReference type="GO" id="GO:0005783">
    <property type="term" value="C:endoplasmic reticulum"/>
    <property type="evidence" value="ECO:0007669"/>
    <property type="project" value="TreeGrafter"/>
</dbReference>
<gene>
    <name evidence="8" type="ORF">FB45DRAFT_892622</name>
</gene>
<dbReference type="GO" id="GO:0016020">
    <property type="term" value="C:membrane"/>
    <property type="evidence" value="ECO:0007669"/>
    <property type="project" value="UniProtKB-SubCell"/>
</dbReference>
<dbReference type="InterPro" id="IPR004843">
    <property type="entry name" value="Calcineurin-like_PHP"/>
</dbReference>
<evidence type="ECO:0000256" key="6">
    <source>
        <dbReference type="SAM" id="Phobius"/>
    </source>
</evidence>
<evidence type="ECO:0000256" key="4">
    <source>
        <dbReference type="ARBA" id="ARBA00023136"/>
    </source>
</evidence>
<evidence type="ECO:0000313" key="9">
    <source>
        <dbReference type="Proteomes" id="UP001221142"/>
    </source>
</evidence>
<dbReference type="InterPro" id="IPR029052">
    <property type="entry name" value="Metallo-depent_PP-like"/>
</dbReference>
<reference evidence="8" key="1">
    <citation type="submission" date="2023-03" db="EMBL/GenBank/DDBJ databases">
        <title>Massive genome expansion in bonnet fungi (Mycena s.s.) driven by repeated elements and novel gene families across ecological guilds.</title>
        <authorList>
            <consortium name="Lawrence Berkeley National Laboratory"/>
            <person name="Harder C.B."/>
            <person name="Miyauchi S."/>
            <person name="Viragh M."/>
            <person name="Kuo A."/>
            <person name="Thoen E."/>
            <person name="Andreopoulos B."/>
            <person name="Lu D."/>
            <person name="Skrede I."/>
            <person name="Drula E."/>
            <person name="Henrissat B."/>
            <person name="Morin E."/>
            <person name="Kohler A."/>
            <person name="Barry K."/>
            <person name="LaButti K."/>
            <person name="Morin E."/>
            <person name="Salamov A."/>
            <person name="Lipzen A."/>
            <person name="Mereny Z."/>
            <person name="Hegedus B."/>
            <person name="Baldrian P."/>
            <person name="Stursova M."/>
            <person name="Weitz H."/>
            <person name="Taylor A."/>
            <person name="Grigoriev I.V."/>
            <person name="Nagy L.G."/>
            <person name="Martin F."/>
            <person name="Kauserud H."/>
        </authorList>
    </citation>
    <scope>NUCLEOTIDE SEQUENCE</scope>
    <source>
        <strain evidence="8">9284</strain>
    </source>
</reference>